<dbReference type="Pfam" id="PF00144">
    <property type="entry name" value="Beta-lactamase"/>
    <property type="match status" value="1"/>
</dbReference>
<dbReference type="Proteomes" id="UP000229730">
    <property type="component" value="Unassembled WGS sequence"/>
</dbReference>
<dbReference type="PANTHER" id="PTHR46825:SF15">
    <property type="entry name" value="BETA-LACTAMASE-RELATED DOMAIN-CONTAINING PROTEIN"/>
    <property type="match status" value="1"/>
</dbReference>
<dbReference type="InterPro" id="IPR012338">
    <property type="entry name" value="Beta-lactam/transpept-like"/>
</dbReference>
<dbReference type="AlphaFoldDB" id="A0A2G4YQB0"/>
<sequence length="396" mass="44331">MRFLFLPLLRCMALSCGVFALSAATTAAPEQNILLKSYAQKFDQYFLEKLEEKGIPGGAYAIIKGDEVIAMKGHGVRAKAGLFPVDEHTVFRLASLSKTFAASLTGKLIEENKFSWEDNISTYVPDFKFKNSHQAQTLKIRHILSHSSGIVPNAYDNLVEANVAFPKIISKFDKVKPICKPGDCYGYQNVIYSLIQPVIEQSTSESYADLMTEKILAPLGMKDSSLGLAPFIDHFNRASPHVRARGKWHTVKVKPGYYNLLPAAGVNASISDMSKWMIAQLGGNPDVLSDELLNNLTSKQIHTRGQTRRREWRKFITDAYYGLGWRIYQFGDDELIYHSGWVSGFRADIAFSKSYNIGLVILLNAESNVINEMSTTFWDEILNGPKPPPHLIAKKK</sequence>
<evidence type="ECO:0000259" key="2">
    <source>
        <dbReference type="Pfam" id="PF00144"/>
    </source>
</evidence>
<dbReference type="PANTHER" id="PTHR46825">
    <property type="entry name" value="D-ALANYL-D-ALANINE-CARBOXYPEPTIDASE/ENDOPEPTIDASE AMPH"/>
    <property type="match status" value="1"/>
</dbReference>
<proteinExistence type="predicted"/>
<dbReference type="InterPro" id="IPR050491">
    <property type="entry name" value="AmpC-like"/>
</dbReference>
<feature type="domain" description="Beta-lactamase-related" evidence="2">
    <location>
        <begin position="42"/>
        <end position="367"/>
    </location>
</feature>
<feature type="signal peptide" evidence="1">
    <location>
        <begin position="1"/>
        <end position="20"/>
    </location>
</feature>
<gene>
    <name evidence="3" type="ORF">CRD36_11760</name>
</gene>
<dbReference type="SUPFAM" id="SSF56601">
    <property type="entry name" value="beta-lactamase/transpeptidase-like"/>
    <property type="match status" value="1"/>
</dbReference>
<name>A0A2G4YQB0_9PROT</name>
<feature type="chain" id="PRO_5013639938" evidence="1">
    <location>
        <begin position="21"/>
        <end position="396"/>
    </location>
</feature>
<evidence type="ECO:0000256" key="1">
    <source>
        <dbReference type="SAM" id="SignalP"/>
    </source>
</evidence>
<dbReference type="OrthoDB" id="119951at2"/>
<dbReference type="GO" id="GO:0016787">
    <property type="term" value="F:hydrolase activity"/>
    <property type="evidence" value="ECO:0007669"/>
    <property type="project" value="UniProtKB-KW"/>
</dbReference>
<keyword evidence="3" id="KW-0378">Hydrolase</keyword>
<keyword evidence="4" id="KW-1185">Reference proteome</keyword>
<dbReference type="InterPro" id="IPR001466">
    <property type="entry name" value="Beta-lactam-related"/>
</dbReference>
<accession>A0A2G4YQB0</accession>
<comment type="caution">
    <text evidence="3">The sequence shown here is derived from an EMBL/GenBank/DDBJ whole genome shotgun (WGS) entry which is preliminary data.</text>
</comment>
<evidence type="ECO:0000313" key="4">
    <source>
        <dbReference type="Proteomes" id="UP000229730"/>
    </source>
</evidence>
<dbReference type="RefSeq" id="WP_099473462.1">
    <property type="nucleotide sequence ID" value="NZ_CP041025.1"/>
</dbReference>
<dbReference type="Gene3D" id="3.40.710.10">
    <property type="entry name" value="DD-peptidase/beta-lactamase superfamily"/>
    <property type="match status" value="1"/>
</dbReference>
<dbReference type="InParanoid" id="A0A2G4YQB0"/>
<dbReference type="EMBL" id="PDEM01000024">
    <property type="protein sequence ID" value="PHZ84477.1"/>
    <property type="molecule type" value="Genomic_DNA"/>
</dbReference>
<protein>
    <submittedName>
        <fullName evidence="3">Serine hydrolase</fullName>
    </submittedName>
</protein>
<evidence type="ECO:0000313" key="3">
    <source>
        <dbReference type="EMBL" id="PHZ84477.1"/>
    </source>
</evidence>
<reference evidence="3 4" key="1">
    <citation type="submission" date="2017-10" db="EMBL/GenBank/DDBJ databases">
        <title>Frigbacter circumglobatus gen. nov. sp. nov., isolated from sediment cultured in situ.</title>
        <authorList>
            <person name="Zhao Z."/>
        </authorList>
    </citation>
    <scope>NUCLEOTIDE SEQUENCE [LARGE SCALE GENOMIC DNA]</scope>
    <source>
        <strain evidence="3 4">ZYL</strain>
    </source>
</reference>
<organism evidence="3 4">
    <name type="scientific">Paremcibacter congregatus</name>
    <dbReference type="NCBI Taxonomy" id="2043170"/>
    <lineage>
        <taxon>Bacteria</taxon>
        <taxon>Pseudomonadati</taxon>
        <taxon>Pseudomonadota</taxon>
        <taxon>Alphaproteobacteria</taxon>
        <taxon>Emcibacterales</taxon>
        <taxon>Emcibacteraceae</taxon>
        <taxon>Paremcibacter</taxon>
    </lineage>
</organism>
<keyword evidence="1" id="KW-0732">Signal</keyword>